<dbReference type="PANTHER" id="PTHR40623:SF2">
    <property type="entry name" value="INTEGRAL MEMBRANE PROTEIN"/>
    <property type="match status" value="1"/>
</dbReference>
<dbReference type="Proteomes" id="UP001303115">
    <property type="component" value="Unassembled WGS sequence"/>
</dbReference>
<keyword evidence="2" id="KW-0812">Transmembrane</keyword>
<keyword evidence="4" id="KW-1185">Reference proteome</keyword>
<dbReference type="EMBL" id="MU854346">
    <property type="protein sequence ID" value="KAK4042077.1"/>
    <property type="molecule type" value="Genomic_DNA"/>
</dbReference>
<feature type="compositionally biased region" description="Basic residues" evidence="1">
    <location>
        <begin position="239"/>
        <end position="252"/>
    </location>
</feature>
<feature type="compositionally biased region" description="Low complexity" evidence="1">
    <location>
        <begin position="264"/>
        <end position="296"/>
    </location>
</feature>
<organism evidence="3 4">
    <name type="scientific">Parachaetomium inaequale</name>
    <dbReference type="NCBI Taxonomy" id="2588326"/>
    <lineage>
        <taxon>Eukaryota</taxon>
        <taxon>Fungi</taxon>
        <taxon>Dikarya</taxon>
        <taxon>Ascomycota</taxon>
        <taxon>Pezizomycotina</taxon>
        <taxon>Sordariomycetes</taxon>
        <taxon>Sordariomycetidae</taxon>
        <taxon>Sordariales</taxon>
        <taxon>Chaetomiaceae</taxon>
        <taxon>Parachaetomium</taxon>
    </lineage>
</organism>
<keyword evidence="2" id="KW-1133">Transmembrane helix</keyword>
<accession>A0AAN6PJS5</accession>
<feature type="region of interest" description="Disordered" evidence="1">
    <location>
        <begin position="201"/>
        <end position="386"/>
    </location>
</feature>
<reference evidence="4" key="1">
    <citation type="journal article" date="2023" name="Mol. Phylogenet. Evol.">
        <title>Genome-scale phylogeny and comparative genomics of the fungal order Sordariales.</title>
        <authorList>
            <person name="Hensen N."/>
            <person name="Bonometti L."/>
            <person name="Westerberg I."/>
            <person name="Brannstrom I.O."/>
            <person name="Guillou S."/>
            <person name="Cros-Aarteil S."/>
            <person name="Calhoun S."/>
            <person name="Haridas S."/>
            <person name="Kuo A."/>
            <person name="Mondo S."/>
            <person name="Pangilinan J."/>
            <person name="Riley R."/>
            <person name="LaButti K."/>
            <person name="Andreopoulos B."/>
            <person name="Lipzen A."/>
            <person name="Chen C."/>
            <person name="Yan M."/>
            <person name="Daum C."/>
            <person name="Ng V."/>
            <person name="Clum A."/>
            <person name="Steindorff A."/>
            <person name="Ohm R.A."/>
            <person name="Martin F."/>
            <person name="Silar P."/>
            <person name="Natvig D.O."/>
            <person name="Lalanne C."/>
            <person name="Gautier V."/>
            <person name="Ament-Velasquez S.L."/>
            <person name="Kruys A."/>
            <person name="Hutchinson M.I."/>
            <person name="Powell A.J."/>
            <person name="Barry K."/>
            <person name="Miller A.N."/>
            <person name="Grigoriev I.V."/>
            <person name="Debuchy R."/>
            <person name="Gladieux P."/>
            <person name="Hiltunen Thoren M."/>
            <person name="Johannesson H."/>
        </authorList>
    </citation>
    <scope>NUCLEOTIDE SEQUENCE [LARGE SCALE GENOMIC DNA]</scope>
    <source>
        <strain evidence="4">CBS 284.82</strain>
    </source>
</reference>
<feature type="compositionally biased region" description="Basic and acidic residues" evidence="1">
    <location>
        <begin position="318"/>
        <end position="331"/>
    </location>
</feature>
<feature type="compositionally biased region" description="Low complexity" evidence="1">
    <location>
        <begin position="363"/>
        <end position="372"/>
    </location>
</feature>
<feature type="compositionally biased region" description="Basic and acidic residues" evidence="1">
    <location>
        <begin position="114"/>
        <end position="128"/>
    </location>
</feature>
<name>A0AAN6PJS5_9PEZI</name>
<comment type="caution">
    <text evidence="3">The sequence shown here is derived from an EMBL/GenBank/DDBJ whole genome shotgun (WGS) entry which is preliminary data.</text>
</comment>
<sequence>MPGTFFTSWDLWQEMTFVLAMSIVAVFCAGLVKLWWNNRLMKKKEVLDEEKRARVEEMRKTGLPIKRANPVPFGVRAIQSGVEVDGIWISRPASLNELGEKLASSTTLAGWDSESSHKRGREYSEDEKSVLRATTTNLGPKQSPSTASIFQKLTDTDSLESAPSAAAAAPRVSQFAHLKTNKRQPPSQPAAAGALNEDTLRRLEGQPPSPSAATQQQQQQQKQQHYETYIPTSTTTTSPRHHHHHHRPKNPPRRPSDHDRHRSSAASSSADSVDSQPRSAKSASARSYASSSHSSRLYMAAAAPRNPQGASSPAAMRRWSEKEGRDHRDPFETPPPARTPSRLSVFFSSQGETSGSGSGSGSGSDLQQGHQGMAAPEPTFGPGGLHFNRAAARRVNEGFEVLPVGTFGVPAGETERDGEGEMGHGGRGSRTGNRLRKSGNGLEEGGR</sequence>
<evidence type="ECO:0000256" key="2">
    <source>
        <dbReference type="SAM" id="Phobius"/>
    </source>
</evidence>
<gene>
    <name evidence="3" type="ORF">C8A01DRAFT_33840</name>
</gene>
<feature type="region of interest" description="Disordered" evidence="1">
    <location>
        <begin position="404"/>
        <end position="447"/>
    </location>
</feature>
<protein>
    <submittedName>
        <fullName evidence="3">Uncharacterized protein</fullName>
    </submittedName>
</protein>
<evidence type="ECO:0000313" key="3">
    <source>
        <dbReference type="EMBL" id="KAK4042077.1"/>
    </source>
</evidence>
<proteinExistence type="predicted"/>
<feature type="compositionally biased region" description="Basic and acidic residues" evidence="1">
    <location>
        <begin position="413"/>
        <end position="424"/>
    </location>
</feature>
<feature type="transmembrane region" description="Helical" evidence="2">
    <location>
        <begin position="15"/>
        <end position="36"/>
    </location>
</feature>
<feature type="region of interest" description="Disordered" evidence="1">
    <location>
        <begin position="106"/>
        <end position="128"/>
    </location>
</feature>
<evidence type="ECO:0000313" key="4">
    <source>
        <dbReference type="Proteomes" id="UP001303115"/>
    </source>
</evidence>
<dbReference type="PANTHER" id="PTHR40623">
    <property type="entry name" value="INTEGRAL MEMBRANE PROTEIN"/>
    <property type="match status" value="1"/>
</dbReference>
<keyword evidence="2" id="KW-0472">Membrane</keyword>
<evidence type="ECO:0000256" key="1">
    <source>
        <dbReference type="SAM" id="MobiDB-lite"/>
    </source>
</evidence>
<dbReference type="AlphaFoldDB" id="A0AAN6PJS5"/>